<protein>
    <submittedName>
        <fullName evidence="1">Uncharacterized protein</fullName>
    </submittedName>
</protein>
<proteinExistence type="predicted"/>
<dbReference type="Proteomes" id="UP001164250">
    <property type="component" value="Chromosome 3"/>
</dbReference>
<name>A0ACC1BRZ0_9ROSI</name>
<evidence type="ECO:0000313" key="1">
    <source>
        <dbReference type="EMBL" id="KAJ0101709.1"/>
    </source>
</evidence>
<comment type="caution">
    <text evidence="1">The sequence shown here is derived from an EMBL/GenBank/DDBJ whole genome shotgun (WGS) entry which is preliminary data.</text>
</comment>
<sequence length="656" mass="72799">MASYSNFETLGKQKRIEEESEEESEETEQDWGDWREDDEEEEEGSESGFLCLFCDAKYSSCDEMSEHCRSSHHFDFHSIKTALSLDFYGSFKLINYVRSQVAENKCWSCGFTCQSKQDLQNHLHAAIDIKDIKLLCDNDKYLKPFMQDDKLLYSFGDDEGEDDYDTSFDKEEFMRDLGNFEEICIDENTGEQFASSNCTLDENGKREDASTSSVHLNMANSSEKVINNGMDLKERVGVSDKRPRDKDSRLCLVNLAAQDIKKVNESYFGSYSSFGIHREMISDKVLIDFFAFGGNSCGLATQARTDAYKQAILENPSLLKGGVVMDVGCGTGILSLFAAKAGASRVIAVEASEKMAAVATQIAKDNGLWRNGPQSEGNDKSTSIIEVVQGMVEEVGKSIQIQPHSIDVLVSEWMGYCLLYETMLSSVLFARDQWLKPGGAILPDTASMFVAGFGKGGTSLPFWEDVYGFNMSCVGRELVQDAAKIPIVDVVDDHDLVTNAAVLKSFDMATMKPEEVDFTASVELEPKSVCSTSNSLELKSMTTWCHGVVLWFETGFTSRFCKEKPVVLSTSPYTPKTHWSQTIFTFREPIAIASGNSNPNGSAAVGTDASPAKRIHLRISIARATEHRSIDISLETSGYAADGRKRSWPVQIFNLS</sequence>
<keyword evidence="2" id="KW-1185">Reference proteome</keyword>
<dbReference type="EMBL" id="CM047899">
    <property type="protein sequence ID" value="KAJ0101709.1"/>
    <property type="molecule type" value="Genomic_DNA"/>
</dbReference>
<accession>A0ACC1BRZ0</accession>
<gene>
    <name evidence="1" type="ORF">Patl1_05302</name>
</gene>
<organism evidence="1 2">
    <name type="scientific">Pistacia atlantica</name>
    <dbReference type="NCBI Taxonomy" id="434234"/>
    <lineage>
        <taxon>Eukaryota</taxon>
        <taxon>Viridiplantae</taxon>
        <taxon>Streptophyta</taxon>
        <taxon>Embryophyta</taxon>
        <taxon>Tracheophyta</taxon>
        <taxon>Spermatophyta</taxon>
        <taxon>Magnoliopsida</taxon>
        <taxon>eudicotyledons</taxon>
        <taxon>Gunneridae</taxon>
        <taxon>Pentapetalae</taxon>
        <taxon>rosids</taxon>
        <taxon>malvids</taxon>
        <taxon>Sapindales</taxon>
        <taxon>Anacardiaceae</taxon>
        <taxon>Pistacia</taxon>
    </lineage>
</organism>
<reference evidence="2" key="1">
    <citation type="journal article" date="2023" name="G3 (Bethesda)">
        <title>Genome assembly and association tests identify interacting loci associated with vigor, precocity, and sex in interspecific pistachio rootstocks.</title>
        <authorList>
            <person name="Palmer W."/>
            <person name="Jacygrad E."/>
            <person name="Sagayaradj S."/>
            <person name="Cavanaugh K."/>
            <person name="Han R."/>
            <person name="Bertier L."/>
            <person name="Beede B."/>
            <person name="Kafkas S."/>
            <person name="Golino D."/>
            <person name="Preece J."/>
            <person name="Michelmore R."/>
        </authorList>
    </citation>
    <scope>NUCLEOTIDE SEQUENCE [LARGE SCALE GENOMIC DNA]</scope>
</reference>
<evidence type="ECO:0000313" key="2">
    <source>
        <dbReference type="Proteomes" id="UP001164250"/>
    </source>
</evidence>